<organism evidence="1 2">
    <name type="scientific">Duncaniella muris</name>
    <dbReference type="NCBI Taxonomy" id="2094150"/>
    <lineage>
        <taxon>Bacteria</taxon>
        <taxon>Pseudomonadati</taxon>
        <taxon>Bacteroidota</taxon>
        <taxon>Bacteroidia</taxon>
        <taxon>Bacteroidales</taxon>
        <taxon>Muribaculaceae</taxon>
        <taxon>Duncaniella</taxon>
    </lineage>
</organism>
<gene>
    <name evidence="1" type="ORF">C5O23_07115</name>
</gene>
<accession>A0A2V1INC7</accession>
<evidence type="ECO:0000313" key="2">
    <source>
        <dbReference type="Proteomes" id="UP000244905"/>
    </source>
</evidence>
<dbReference type="Proteomes" id="UP000244905">
    <property type="component" value="Unassembled WGS sequence"/>
</dbReference>
<dbReference type="Pfam" id="PF12541">
    <property type="entry name" value="DUF3737"/>
    <property type="match status" value="1"/>
</dbReference>
<keyword evidence="2" id="KW-1185">Reference proteome</keyword>
<evidence type="ECO:0000313" key="1">
    <source>
        <dbReference type="EMBL" id="PWB02283.1"/>
    </source>
</evidence>
<dbReference type="Gene3D" id="2.160.20.10">
    <property type="entry name" value="Single-stranded right-handed beta-helix, Pectin lyase-like"/>
    <property type="match status" value="1"/>
</dbReference>
<dbReference type="RefSeq" id="WP_107032316.1">
    <property type="nucleotide sequence ID" value="NZ_CAJSYL010000019.1"/>
</dbReference>
<dbReference type="SUPFAM" id="SSF51126">
    <property type="entry name" value="Pectin lyase-like"/>
    <property type="match status" value="1"/>
</dbReference>
<dbReference type="InterPro" id="IPR012334">
    <property type="entry name" value="Pectin_lyas_fold"/>
</dbReference>
<comment type="caution">
    <text evidence="1">The sequence shown here is derived from an EMBL/GenBank/DDBJ whole genome shotgun (WGS) entry which is preliminary data.</text>
</comment>
<reference evidence="2" key="1">
    <citation type="submission" date="2018-02" db="EMBL/GenBank/DDBJ databases">
        <authorList>
            <person name="Clavel T."/>
            <person name="Strowig T."/>
        </authorList>
    </citation>
    <scope>NUCLEOTIDE SEQUENCE [LARGE SCALE GENOMIC DNA]</scope>
    <source>
        <strain evidence="2">DSM 103720</strain>
    </source>
</reference>
<dbReference type="GeneID" id="82526111"/>
<dbReference type="InterPro" id="IPR022208">
    <property type="entry name" value="DUF3737"/>
</dbReference>
<dbReference type="InterPro" id="IPR011050">
    <property type="entry name" value="Pectin_lyase_fold/virulence"/>
</dbReference>
<dbReference type="AlphaFoldDB" id="A0A2V1INC7"/>
<name>A0A2V1INC7_9BACT</name>
<protein>
    <submittedName>
        <fullName evidence="1">DUF3737 domain-containing protein</fullName>
    </submittedName>
</protein>
<dbReference type="EMBL" id="PUEC01000014">
    <property type="protein sequence ID" value="PWB02283.1"/>
    <property type="molecule type" value="Genomic_DNA"/>
</dbReference>
<sequence>MNVIRDEEFGGERPLFASKGLRLEGVTVHAGESALKCCSDVVAEGCRFEGKYPFWHVDGFEISLCLFTPGARAALWYSRNLVMTDTLVEAPKMFREMENLSLTRVKIPDAQETLWHCRGVKLRDVEVGNADYLFMHSEDIDIDGYLQRGNYSFQYCRNVVIRNARIESKDAFWNTDNVTVYDSELSGEYLGWHSRNLRLVRCRISGTQPLCYCEGLVMEDCEMADDADLAFEDSSLEATVNSCITSVKNPRTGSIRAAGIGETIIDGNVLAPADCRIVTEAGC</sequence>
<proteinExistence type="predicted"/>